<dbReference type="AlphaFoldDB" id="A0A7T3DE31"/>
<dbReference type="EMBL" id="CP065748">
    <property type="protein sequence ID" value="QPS80914.1"/>
    <property type="molecule type" value="Genomic_DNA"/>
</dbReference>
<name>A0A7T3DE31_9BURK</name>
<dbReference type="InterPro" id="IPR006528">
    <property type="entry name" value="Phage_head_morphogenesis_dom"/>
</dbReference>
<dbReference type="Proteomes" id="UP000595064">
    <property type="component" value="Chromosome"/>
</dbReference>
<proteinExistence type="predicted"/>
<dbReference type="KEGG" id="dla:I6G47_28735"/>
<feature type="domain" description="Phage head morphogenesis" evidence="1">
    <location>
        <begin position="60"/>
        <end position="170"/>
    </location>
</feature>
<organism evidence="2 3">
    <name type="scientific">Delftia lacustris</name>
    <dbReference type="NCBI Taxonomy" id="558537"/>
    <lineage>
        <taxon>Bacteria</taxon>
        <taxon>Pseudomonadati</taxon>
        <taxon>Pseudomonadota</taxon>
        <taxon>Betaproteobacteria</taxon>
        <taxon>Burkholderiales</taxon>
        <taxon>Comamonadaceae</taxon>
        <taxon>Delftia</taxon>
    </lineage>
</organism>
<evidence type="ECO:0000313" key="3">
    <source>
        <dbReference type="Proteomes" id="UP000595064"/>
    </source>
</evidence>
<reference evidence="2 3" key="1">
    <citation type="submission" date="2020-12" db="EMBL/GenBank/DDBJ databases">
        <title>FDA dAtabase for Regulatory Grade micrObial Sequences (FDA-ARGOS): Supporting development and validation of Infectious Disease Dx tests.</title>
        <authorList>
            <person name="Sproer C."/>
            <person name="Gronow S."/>
            <person name="Severitt S."/>
            <person name="Schroder I."/>
            <person name="Tallon L."/>
            <person name="Sadzewicz L."/>
            <person name="Zhao X."/>
            <person name="Boylan J."/>
            <person name="Ott S."/>
            <person name="Bowen H."/>
            <person name="Vavikolanu K."/>
            <person name="Mehta A."/>
            <person name="Aluvathingal J."/>
            <person name="Nadendla S."/>
            <person name="Lowell S."/>
            <person name="Myers T."/>
            <person name="Yan Y."/>
            <person name="Sichtig H."/>
        </authorList>
    </citation>
    <scope>NUCLEOTIDE SEQUENCE [LARGE SCALE GENOMIC DNA]</scope>
    <source>
        <strain evidence="2 3">FDAARGOS_890</strain>
    </source>
</reference>
<dbReference type="Pfam" id="PF04233">
    <property type="entry name" value="Phage_Mu_F"/>
    <property type="match status" value="1"/>
</dbReference>
<dbReference type="NCBIfam" id="TIGR01641">
    <property type="entry name" value="phageSPP1_gp7"/>
    <property type="match status" value="1"/>
</dbReference>
<protein>
    <submittedName>
        <fullName evidence="2">Minor capsid protein</fullName>
    </submittedName>
</protein>
<evidence type="ECO:0000259" key="1">
    <source>
        <dbReference type="Pfam" id="PF04233"/>
    </source>
</evidence>
<accession>A0A7T3DE31</accession>
<sequence>MPLSKAAQERIREKAKGFLAKVKAAVGDAKQDDIARVAAAAAYDSGEYITSLVTAQKAQRILNRVRAAVAEGQLDATALDAAKVQAIAGEALATPAAGEVMQTLLRSAYNAGRFEYHLEDETRPYLVYRTMRDSRVRPEHQSLEGLMLPADDPTWRTLYPPNGFGCRCRVDSLTVPQAAYLQKASKRIKLRAPENLAVHVSPGFDAPPTTRAEALQQYLNNKLRALSEA</sequence>
<keyword evidence="3" id="KW-1185">Reference proteome</keyword>
<evidence type="ECO:0000313" key="2">
    <source>
        <dbReference type="EMBL" id="QPS80914.1"/>
    </source>
</evidence>
<gene>
    <name evidence="2" type="ORF">I6G47_28735</name>
</gene>
<dbReference type="RefSeq" id="WP_016451068.1">
    <property type="nucleotide sequence ID" value="NZ_CP065748.1"/>
</dbReference>